<dbReference type="GeneID" id="113515325"/>
<feature type="compositionally biased region" description="Basic and acidic residues" evidence="5">
    <location>
        <begin position="159"/>
        <end position="177"/>
    </location>
</feature>
<dbReference type="GO" id="GO:0000381">
    <property type="term" value="P:regulation of alternative mRNA splicing, via spliceosome"/>
    <property type="evidence" value="ECO:0007669"/>
    <property type="project" value="TreeGrafter"/>
</dbReference>
<dbReference type="OrthoDB" id="407442at2759"/>
<dbReference type="InterPro" id="IPR035979">
    <property type="entry name" value="RBD_domain_sf"/>
</dbReference>
<dbReference type="PROSITE" id="PS50102">
    <property type="entry name" value="RRM"/>
    <property type="match status" value="1"/>
</dbReference>
<evidence type="ECO:0000256" key="1">
    <source>
        <dbReference type="ARBA" id="ARBA00004642"/>
    </source>
</evidence>
<dbReference type="RefSeq" id="XP_026755291.1">
    <property type="nucleotide sequence ID" value="XM_026899490.3"/>
</dbReference>
<dbReference type="InterPro" id="IPR000504">
    <property type="entry name" value="RRM_dom"/>
</dbReference>
<evidence type="ECO:0000259" key="6">
    <source>
        <dbReference type="PROSITE" id="PS50102"/>
    </source>
</evidence>
<accession>A0A6J1WKP6</accession>
<dbReference type="SMART" id="SM00360">
    <property type="entry name" value="RRM"/>
    <property type="match status" value="1"/>
</dbReference>
<keyword evidence="2 4" id="KW-0694">RNA-binding</keyword>
<comment type="subcellular location">
    <subcellularLocation>
        <location evidence="1">Nucleus</location>
        <location evidence="1">Nucleoplasm</location>
    </subcellularLocation>
</comment>
<evidence type="ECO:0000313" key="8">
    <source>
        <dbReference type="RefSeq" id="XP_026755291.1"/>
    </source>
</evidence>
<proteinExistence type="predicted"/>
<dbReference type="InterPro" id="IPR052285">
    <property type="entry name" value="NEXT_complex_subunit"/>
</dbReference>
<name>A0A6J1WKP6_GALME</name>
<gene>
    <name evidence="8" type="primary">LOC113515325</name>
</gene>
<feature type="domain" description="RRM" evidence="6">
    <location>
        <begin position="7"/>
        <end position="84"/>
    </location>
</feature>
<reference evidence="8" key="1">
    <citation type="submission" date="2025-08" db="UniProtKB">
        <authorList>
            <consortium name="RefSeq"/>
        </authorList>
    </citation>
    <scope>IDENTIFICATION</scope>
    <source>
        <tissue evidence="8">Whole larvae</tissue>
    </source>
</reference>
<evidence type="ECO:0000256" key="4">
    <source>
        <dbReference type="PROSITE-ProRule" id="PRU00176"/>
    </source>
</evidence>
<keyword evidence="3" id="KW-0539">Nucleus</keyword>
<dbReference type="PANTHER" id="PTHR13798:SF11">
    <property type="entry name" value="RNA-BINDING PROTEIN 7-RELATED"/>
    <property type="match status" value="1"/>
</dbReference>
<keyword evidence="7" id="KW-1185">Reference proteome</keyword>
<evidence type="ECO:0000256" key="3">
    <source>
        <dbReference type="ARBA" id="ARBA00023242"/>
    </source>
</evidence>
<dbReference type="KEGG" id="gmw:113515325"/>
<evidence type="ECO:0000313" key="7">
    <source>
        <dbReference type="Proteomes" id="UP001652740"/>
    </source>
</evidence>
<dbReference type="GO" id="GO:0005654">
    <property type="term" value="C:nucleoplasm"/>
    <property type="evidence" value="ECO:0007669"/>
    <property type="project" value="UniProtKB-SubCell"/>
</dbReference>
<dbReference type="GO" id="GO:0003727">
    <property type="term" value="F:single-stranded RNA binding"/>
    <property type="evidence" value="ECO:0007669"/>
    <property type="project" value="TreeGrafter"/>
</dbReference>
<dbReference type="PANTHER" id="PTHR13798">
    <property type="entry name" value="RNA BINDING MOTIF RBM PROTEIN -RELATED"/>
    <property type="match status" value="1"/>
</dbReference>
<dbReference type="Pfam" id="PF00076">
    <property type="entry name" value="RRM_1"/>
    <property type="match status" value="1"/>
</dbReference>
<dbReference type="SUPFAM" id="SSF54928">
    <property type="entry name" value="RNA-binding domain, RBD"/>
    <property type="match status" value="1"/>
</dbReference>
<feature type="compositionally biased region" description="Basic residues" evidence="5">
    <location>
        <begin position="185"/>
        <end position="208"/>
    </location>
</feature>
<feature type="region of interest" description="Disordered" evidence="5">
    <location>
        <begin position="151"/>
        <end position="208"/>
    </location>
</feature>
<dbReference type="AlphaFoldDB" id="A0A6J1WKP6"/>
<dbReference type="Gene3D" id="3.30.70.330">
    <property type="match status" value="1"/>
</dbReference>
<evidence type="ECO:0000256" key="2">
    <source>
        <dbReference type="ARBA" id="ARBA00022884"/>
    </source>
</evidence>
<sequence length="208" mass="24826">MIEEDRTTLWCGNLPEQATEELLYELFLQAGPLERVRIGKDKDGRQKSYAFITYCHEVSVPYAYHLFQGTALFHKKLMLQFRGRPMQLPPPIRCNGPEPTTDFEVQNNVTQKFVDMTEKMKEEDYAPIHSVRQNQDHNDKLVMASLQGNWTHRHHPYRPHKDNNLYKRDGYRSRDNYGDNYKGNNHNKHTNNWRDRRNHQKGGYHRRD</sequence>
<protein>
    <submittedName>
        <fullName evidence="8">RNA-binding protein 7</fullName>
    </submittedName>
</protein>
<dbReference type="InterPro" id="IPR012677">
    <property type="entry name" value="Nucleotide-bd_a/b_plait_sf"/>
</dbReference>
<organism evidence="7 8">
    <name type="scientific">Galleria mellonella</name>
    <name type="common">Greater wax moth</name>
    <dbReference type="NCBI Taxonomy" id="7137"/>
    <lineage>
        <taxon>Eukaryota</taxon>
        <taxon>Metazoa</taxon>
        <taxon>Ecdysozoa</taxon>
        <taxon>Arthropoda</taxon>
        <taxon>Hexapoda</taxon>
        <taxon>Insecta</taxon>
        <taxon>Pterygota</taxon>
        <taxon>Neoptera</taxon>
        <taxon>Endopterygota</taxon>
        <taxon>Lepidoptera</taxon>
        <taxon>Glossata</taxon>
        <taxon>Ditrysia</taxon>
        <taxon>Pyraloidea</taxon>
        <taxon>Pyralidae</taxon>
        <taxon>Galleriinae</taxon>
        <taxon>Galleria</taxon>
    </lineage>
</organism>
<dbReference type="InParanoid" id="A0A6J1WKP6"/>
<evidence type="ECO:0000256" key="5">
    <source>
        <dbReference type="SAM" id="MobiDB-lite"/>
    </source>
</evidence>
<dbReference type="Proteomes" id="UP001652740">
    <property type="component" value="Unplaced"/>
</dbReference>